<accession>A0A5B7K629</accession>
<comment type="caution">
    <text evidence="1">The sequence shown here is derived from an EMBL/GenBank/DDBJ whole genome shotgun (WGS) entry which is preliminary data.</text>
</comment>
<dbReference type="Proteomes" id="UP000324222">
    <property type="component" value="Unassembled WGS sequence"/>
</dbReference>
<gene>
    <name evidence="1" type="ORF">E2C01_099658</name>
</gene>
<evidence type="ECO:0000313" key="1">
    <source>
        <dbReference type="EMBL" id="MPD03993.1"/>
    </source>
</evidence>
<evidence type="ECO:0000313" key="2">
    <source>
        <dbReference type="Proteomes" id="UP000324222"/>
    </source>
</evidence>
<dbReference type="AlphaFoldDB" id="A0A5B7K629"/>
<proteinExistence type="predicted"/>
<organism evidence="1 2">
    <name type="scientific">Portunus trituberculatus</name>
    <name type="common">Swimming crab</name>
    <name type="synonym">Neptunus trituberculatus</name>
    <dbReference type="NCBI Taxonomy" id="210409"/>
    <lineage>
        <taxon>Eukaryota</taxon>
        <taxon>Metazoa</taxon>
        <taxon>Ecdysozoa</taxon>
        <taxon>Arthropoda</taxon>
        <taxon>Crustacea</taxon>
        <taxon>Multicrustacea</taxon>
        <taxon>Malacostraca</taxon>
        <taxon>Eumalacostraca</taxon>
        <taxon>Eucarida</taxon>
        <taxon>Decapoda</taxon>
        <taxon>Pleocyemata</taxon>
        <taxon>Brachyura</taxon>
        <taxon>Eubrachyura</taxon>
        <taxon>Portunoidea</taxon>
        <taxon>Portunidae</taxon>
        <taxon>Portuninae</taxon>
        <taxon>Portunus</taxon>
    </lineage>
</organism>
<sequence length="92" mass="10582">MYVSQLPTVHPFILKLAYTWVLPCKTDFTLQCLLPWPYFIKANDARSWGTMTWLWGALGRIDFPMSNCAPTYEANGLVAHRHRGGWTCYPGM</sequence>
<name>A0A5B7K629_PORTR</name>
<reference evidence="1 2" key="1">
    <citation type="submission" date="2019-05" db="EMBL/GenBank/DDBJ databases">
        <title>Another draft genome of Portunus trituberculatus and its Hox gene families provides insights of decapod evolution.</title>
        <authorList>
            <person name="Jeong J.-H."/>
            <person name="Song I."/>
            <person name="Kim S."/>
            <person name="Choi T."/>
            <person name="Kim D."/>
            <person name="Ryu S."/>
            <person name="Kim W."/>
        </authorList>
    </citation>
    <scope>NUCLEOTIDE SEQUENCE [LARGE SCALE GENOMIC DNA]</scope>
    <source>
        <tissue evidence="1">Muscle</tissue>
    </source>
</reference>
<keyword evidence="2" id="KW-1185">Reference proteome</keyword>
<protein>
    <submittedName>
        <fullName evidence="1">Uncharacterized protein</fullName>
    </submittedName>
</protein>
<dbReference type="EMBL" id="VSRR010138965">
    <property type="protein sequence ID" value="MPD03993.1"/>
    <property type="molecule type" value="Genomic_DNA"/>
</dbReference>